<dbReference type="SUPFAM" id="SSF52540">
    <property type="entry name" value="P-loop containing nucleoside triphosphate hydrolases"/>
    <property type="match status" value="1"/>
</dbReference>
<feature type="domain" description="Sigma-54 factor interaction" evidence="6">
    <location>
        <begin position="359"/>
        <end position="418"/>
    </location>
</feature>
<dbReference type="InterPro" id="IPR002078">
    <property type="entry name" value="Sigma_54_int"/>
</dbReference>
<evidence type="ECO:0000313" key="8">
    <source>
        <dbReference type="Proteomes" id="UP001165580"/>
    </source>
</evidence>
<dbReference type="EMBL" id="JANTEZ010000003">
    <property type="protein sequence ID" value="MCS5714615.1"/>
    <property type="molecule type" value="Genomic_DNA"/>
</dbReference>
<reference evidence="7" key="1">
    <citation type="submission" date="2022-08" db="EMBL/GenBank/DDBJ databases">
        <authorList>
            <person name="Deng Y."/>
            <person name="Han X.-F."/>
            <person name="Zhang Y.-Q."/>
        </authorList>
    </citation>
    <scope>NUCLEOTIDE SEQUENCE</scope>
    <source>
        <strain evidence="7">CPCC 205716</strain>
    </source>
</reference>
<accession>A0ABT2GH60</accession>
<evidence type="ECO:0000256" key="5">
    <source>
        <dbReference type="ARBA" id="ARBA00023163"/>
    </source>
</evidence>
<dbReference type="Gene3D" id="1.10.10.60">
    <property type="entry name" value="Homeodomain-like"/>
    <property type="match status" value="1"/>
</dbReference>
<dbReference type="Gene3D" id="1.10.8.60">
    <property type="match status" value="1"/>
</dbReference>
<evidence type="ECO:0000259" key="6">
    <source>
        <dbReference type="PROSITE" id="PS50045"/>
    </source>
</evidence>
<keyword evidence="3" id="KW-0805">Transcription regulation</keyword>
<dbReference type="InterPro" id="IPR002197">
    <property type="entry name" value="HTH_Fis"/>
</dbReference>
<evidence type="ECO:0000256" key="2">
    <source>
        <dbReference type="ARBA" id="ARBA00022840"/>
    </source>
</evidence>
<evidence type="ECO:0000256" key="1">
    <source>
        <dbReference type="ARBA" id="ARBA00022741"/>
    </source>
</evidence>
<dbReference type="Proteomes" id="UP001165580">
    <property type="component" value="Unassembled WGS sequence"/>
</dbReference>
<dbReference type="InterPro" id="IPR003018">
    <property type="entry name" value="GAF"/>
</dbReference>
<keyword evidence="5" id="KW-0804">Transcription</keyword>
<dbReference type="InterPro" id="IPR029016">
    <property type="entry name" value="GAF-like_dom_sf"/>
</dbReference>
<proteinExistence type="predicted"/>
<sequence>MDVHDLPSRAQEHTAPVAALPPRLIASWRRSEGYGVPLDEVQPVFSGTYDDESLFSECGREVLAELHSTLASEPVGLMLTDADGLVLSRLTSDRQLLQSLDRVHLAPGFSYSERDAGTNGLGLALADRVPSLVRAEDHYSRSLCGYTCAAAPIFDPETGRLEGAVNFTTWSDARSDLLLALAQMAATSTANLMLARSHGHRPPRRAARGQVFRIEALRTAPGTDGELPLSEAWTAALAQAVGALQSGRVVAAVGERGSGRSTLLAQAQRAVQPRNRLIAVRVPEPHDVESWLSFWTPELARPQTGFVICDTDDLPVAAAERLRSLVLEARGSVTGAYGLSAESFDAVPAPLAGLVDTVVQVPALRDRPADILPLADHLATRARARRVEITPAAARALTDYGWPGNAAELATVMKDAAVRTDVIDLRHLPPELLSRGEHLPRIKAFEREEMVRVLTRPGISIEEAAVELGMSRATVYRKLTAYGIRLPKAAG</sequence>
<dbReference type="Pfam" id="PF25601">
    <property type="entry name" value="AAA_lid_14"/>
    <property type="match status" value="1"/>
</dbReference>
<keyword evidence="8" id="KW-1185">Reference proteome</keyword>
<dbReference type="InterPro" id="IPR058031">
    <property type="entry name" value="AAA_lid_NorR"/>
</dbReference>
<dbReference type="Gene3D" id="3.30.450.40">
    <property type="match status" value="1"/>
</dbReference>
<organism evidence="7 8">
    <name type="scientific">Herbiconiux gentiana</name>
    <dbReference type="NCBI Taxonomy" id="2970912"/>
    <lineage>
        <taxon>Bacteria</taxon>
        <taxon>Bacillati</taxon>
        <taxon>Actinomycetota</taxon>
        <taxon>Actinomycetes</taxon>
        <taxon>Micrococcales</taxon>
        <taxon>Microbacteriaceae</taxon>
        <taxon>Herbiconiux</taxon>
    </lineage>
</organism>
<dbReference type="InterPro" id="IPR027417">
    <property type="entry name" value="P-loop_NTPase"/>
</dbReference>
<dbReference type="PANTHER" id="PTHR32071">
    <property type="entry name" value="TRANSCRIPTIONAL REGULATORY PROTEIN"/>
    <property type="match status" value="1"/>
</dbReference>
<dbReference type="SUPFAM" id="SSF46689">
    <property type="entry name" value="Homeodomain-like"/>
    <property type="match status" value="1"/>
</dbReference>
<dbReference type="InterPro" id="IPR009057">
    <property type="entry name" value="Homeodomain-like_sf"/>
</dbReference>
<evidence type="ECO:0000256" key="4">
    <source>
        <dbReference type="ARBA" id="ARBA00023125"/>
    </source>
</evidence>
<evidence type="ECO:0000313" key="7">
    <source>
        <dbReference type="EMBL" id="MCS5714615.1"/>
    </source>
</evidence>
<comment type="caution">
    <text evidence="7">The sequence shown here is derived from an EMBL/GenBank/DDBJ whole genome shotgun (WGS) entry which is preliminary data.</text>
</comment>
<evidence type="ECO:0000256" key="3">
    <source>
        <dbReference type="ARBA" id="ARBA00023015"/>
    </source>
</evidence>
<keyword evidence="2" id="KW-0067">ATP-binding</keyword>
<dbReference type="Pfam" id="PF01590">
    <property type="entry name" value="GAF"/>
    <property type="match status" value="1"/>
</dbReference>
<keyword evidence="1" id="KW-0547">Nucleotide-binding</keyword>
<name>A0ABT2GH60_9MICO</name>
<dbReference type="RefSeq" id="WP_259486138.1">
    <property type="nucleotide sequence ID" value="NZ_JANTEZ010000003.1"/>
</dbReference>
<dbReference type="PROSITE" id="PS50045">
    <property type="entry name" value="SIGMA54_INTERACT_4"/>
    <property type="match status" value="1"/>
</dbReference>
<gene>
    <name evidence="7" type="ORF">NVV95_08625</name>
</gene>
<keyword evidence="4" id="KW-0238">DNA-binding</keyword>
<protein>
    <submittedName>
        <fullName evidence="7">GAF domain-containing protein</fullName>
    </submittedName>
</protein>
<dbReference type="Pfam" id="PF02954">
    <property type="entry name" value="HTH_8"/>
    <property type="match status" value="1"/>
</dbReference>